<dbReference type="EMBL" id="HADZ01000967">
    <property type="protein sequence ID" value="SBP64908.1"/>
    <property type="molecule type" value="Transcribed_RNA"/>
</dbReference>
<reference evidence="2" key="2">
    <citation type="submission" date="2016-06" db="EMBL/GenBank/DDBJ databases">
        <title>The genome of a short-lived fish provides insights into sex chromosome evolution and the genetic control of aging.</title>
        <authorList>
            <person name="Reichwald K."/>
            <person name="Felder M."/>
            <person name="Petzold A."/>
            <person name="Koch P."/>
            <person name="Groth M."/>
            <person name="Platzer M."/>
        </authorList>
    </citation>
    <scope>NUCLEOTIDE SEQUENCE</scope>
    <source>
        <tissue evidence="2">Brain</tissue>
    </source>
</reference>
<evidence type="ECO:0000256" key="1">
    <source>
        <dbReference type="SAM" id="MobiDB-lite"/>
    </source>
</evidence>
<gene>
    <name evidence="2" type="primary">Nfu_g_1_013334</name>
</gene>
<feature type="non-terminal residue" evidence="2">
    <location>
        <position position="1"/>
    </location>
</feature>
<feature type="region of interest" description="Disordered" evidence="1">
    <location>
        <begin position="1"/>
        <end position="56"/>
    </location>
</feature>
<sequence>ILTPKASKYNACDQASIHDNSGRRRASGDDDQDTLMTHHPRASVFDAGGETDNRTN</sequence>
<proteinExistence type="predicted"/>
<name>A0A1A8BDC3_NOTKA</name>
<evidence type="ECO:0000313" key="2">
    <source>
        <dbReference type="EMBL" id="SBP64908.1"/>
    </source>
</evidence>
<protein>
    <submittedName>
        <fullName evidence="2">Uncharacterized protein</fullName>
    </submittedName>
</protein>
<organism evidence="2">
    <name type="scientific">Nothobranchius kadleci</name>
    <name type="common">African annual killifish</name>
    <dbReference type="NCBI Taxonomy" id="1051664"/>
    <lineage>
        <taxon>Eukaryota</taxon>
        <taxon>Metazoa</taxon>
        <taxon>Chordata</taxon>
        <taxon>Craniata</taxon>
        <taxon>Vertebrata</taxon>
        <taxon>Euteleostomi</taxon>
        <taxon>Actinopterygii</taxon>
        <taxon>Neopterygii</taxon>
        <taxon>Teleostei</taxon>
        <taxon>Neoteleostei</taxon>
        <taxon>Acanthomorphata</taxon>
        <taxon>Ovalentaria</taxon>
        <taxon>Atherinomorphae</taxon>
        <taxon>Cyprinodontiformes</taxon>
        <taxon>Nothobranchiidae</taxon>
        <taxon>Nothobranchius</taxon>
    </lineage>
</organism>
<dbReference type="AlphaFoldDB" id="A0A1A8BDC3"/>
<accession>A0A1A8BDC3</accession>
<reference evidence="2" key="1">
    <citation type="submission" date="2016-05" db="EMBL/GenBank/DDBJ databases">
        <authorList>
            <person name="Lavstsen T."/>
            <person name="Jespersen J.S."/>
        </authorList>
    </citation>
    <scope>NUCLEOTIDE SEQUENCE</scope>
    <source>
        <tissue evidence="2">Brain</tissue>
    </source>
</reference>
<feature type="non-terminal residue" evidence="2">
    <location>
        <position position="56"/>
    </location>
</feature>